<dbReference type="GO" id="GO:0019693">
    <property type="term" value="P:ribose phosphate metabolic process"/>
    <property type="evidence" value="ECO:0007669"/>
    <property type="project" value="TreeGrafter"/>
</dbReference>
<protein>
    <submittedName>
        <fullName evidence="4">ADP-ribose pyrophosphatase</fullName>
    </submittedName>
</protein>
<evidence type="ECO:0000313" key="5">
    <source>
        <dbReference type="Proteomes" id="UP000235670"/>
    </source>
</evidence>
<evidence type="ECO:0000256" key="1">
    <source>
        <dbReference type="ARBA" id="ARBA00001946"/>
    </source>
</evidence>
<comment type="caution">
    <text evidence="4">The sequence shown here is derived from an EMBL/GenBank/DDBJ whole genome shotgun (WGS) entry which is preliminary data.</text>
</comment>
<keyword evidence="2" id="KW-0378">Hydrolase</keyword>
<dbReference type="RefSeq" id="WP_102189492.1">
    <property type="nucleotide sequence ID" value="NZ_CAKARP010000012.1"/>
</dbReference>
<feature type="domain" description="Nudix hydrolase" evidence="3">
    <location>
        <begin position="41"/>
        <end position="174"/>
    </location>
</feature>
<dbReference type="Gene3D" id="3.90.79.10">
    <property type="entry name" value="Nucleoside Triphosphate Pyrophosphohydrolase"/>
    <property type="match status" value="1"/>
</dbReference>
<dbReference type="InterPro" id="IPR015797">
    <property type="entry name" value="NUDIX_hydrolase-like_dom_sf"/>
</dbReference>
<accession>A0A2N6SFV5</accession>
<dbReference type="Pfam" id="PF00293">
    <property type="entry name" value="NUDIX"/>
    <property type="match status" value="1"/>
</dbReference>
<comment type="cofactor">
    <cofactor evidence="1">
        <name>Mg(2+)</name>
        <dbReference type="ChEBI" id="CHEBI:18420"/>
    </cofactor>
</comment>
<sequence>MRRDLEEKTIEVKEIFKGKVLDVEMHTVSLPDGGTSTRELVNHRGAVAVLAITKENEVILVEQYRKAIEQVTLEIPAGKLEPGEDNKKLSAIRELKEETGYEATEDQLTKLFDVHVALGYSSEVITIFYVDGLEYAGEQNPDEDEFINLKKYKVEDALKLLDDNTITDSKTMLALMYLKIRKGTK</sequence>
<evidence type="ECO:0000256" key="2">
    <source>
        <dbReference type="ARBA" id="ARBA00022801"/>
    </source>
</evidence>
<dbReference type="PANTHER" id="PTHR11839">
    <property type="entry name" value="UDP/ADP-SUGAR PYROPHOSPHATASE"/>
    <property type="match status" value="1"/>
</dbReference>
<dbReference type="InterPro" id="IPR000086">
    <property type="entry name" value="NUDIX_hydrolase_dom"/>
</dbReference>
<organism evidence="4 5">
    <name type="scientific">Gemella sanguinis</name>
    <dbReference type="NCBI Taxonomy" id="84135"/>
    <lineage>
        <taxon>Bacteria</taxon>
        <taxon>Bacillati</taxon>
        <taxon>Bacillota</taxon>
        <taxon>Bacilli</taxon>
        <taxon>Bacillales</taxon>
        <taxon>Gemellaceae</taxon>
        <taxon>Gemella</taxon>
    </lineage>
</organism>
<dbReference type="PANTHER" id="PTHR11839:SF18">
    <property type="entry name" value="NUDIX HYDROLASE DOMAIN-CONTAINING PROTEIN"/>
    <property type="match status" value="1"/>
</dbReference>
<dbReference type="GO" id="GO:0005829">
    <property type="term" value="C:cytosol"/>
    <property type="evidence" value="ECO:0007669"/>
    <property type="project" value="TreeGrafter"/>
</dbReference>
<gene>
    <name evidence="4" type="ORF">CJ218_02350</name>
</gene>
<dbReference type="OrthoDB" id="9806150at2"/>
<evidence type="ECO:0000313" key="4">
    <source>
        <dbReference type="EMBL" id="PMC52749.1"/>
    </source>
</evidence>
<dbReference type="PROSITE" id="PS51462">
    <property type="entry name" value="NUDIX"/>
    <property type="match status" value="1"/>
</dbReference>
<dbReference type="CDD" id="cd03424">
    <property type="entry name" value="NUDIX_ADPRase_Nudt5_UGPPase_Nudt14"/>
    <property type="match status" value="1"/>
</dbReference>
<dbReference type="GO" id="GO:0006753">
    <property type="term" value="P:nucleoside phosphate metabolic process"/>
    <property type="evidence" value="ECO:0007669"/>
    <property type="project" value="TreeGrafter"/>
</dbReference>
<proteinExistence type="predicted"/>
<reference evidence="4 5" key="1">
    <citation type="submission" date="2017-09" db="EMBL/GenBank/DDBJ databases">
        <title>Bacterial strain isolated from the female urinary microbiota.</title>
        <authorList>
            <person name="Thomas-White K."/>
            <person name="Kumar N."/>
            <person name="Forster S."/>
            <person name="Putonti C."/>
            <person name="Lawley T."/>
            <person name="Wolfe A.J."/>
        </authorList>
    </citation>
    <scope>NUCLEOTIDE SEQUENCE [LARGE SCALE GENOMIC DNA]</scope>
    <source>
        <strain evidence="4 5">UMB0186</strain>
    </source>
</reference>
<dbReference type="STRING" id="84135.GCA_001052115_01508"/>
<dbReference type="Proteomes" id="UP000235670">
    <property type="component" value="Unassembled WGS sequence"/>
</dbReference>
<dbReference type="FunFam" id="3.90.79.10:FF:000024">
    <property type="entry name" value="ADP-ribose pyrophosphatase"/>
    <property type="match status" value="1"/>
</dbReference>
<dbReference type="AlphaFoldDB" id="A0A2N6SFV5"/>
<dbReference type="EMBL" id="PNGT01000002">
    <property type="protein sequence ID" value="PMC52749.1"/>
    <property type="molecule type" value="Genomic_DNA"/>
</dbReference>
<name>A0A2N6SFV5_9BACL</name>
<evidence type="ECO:0000259" key="3">
    <source>
        <dbReference type="PROSITE" id="PS51462"/>
    </source>
</evidence>
<dbReference type="SUPFAM" id="SSF55811">
    <property type="entry name" value="Nudix"/>
    <property type="match status" value="1"/>
</dbReference>
<dbReference type="GO" id="GO:0016787">
    <property type="term" value="F:hydrolase activity"/>
    <property type="evidence" value="ECO:0007669"/>
    <property type="project" value="UniProtKB-KW"/>
</dbReference>